<evidence type="ECO:0000256" key="3">
    <source>
        <dbReference type="SAM" id="Phobius"/>
    </source>
</evidence>
<keyword evidence="3" id="KW-1133">Transmembrane helix</keyword>
<evidence type="ECO:0008006" key="6">
    <source>
        <dbReference type="Google" id="ProtNLM"/>
    </source>
</evidence>
<accession>A0A1R2CEK3</accession>
<dbReference type="PANTHER" id="PTHR46093">
    <property type="entry name" value="ACYL-COA-BINDING DOMAIN-CONTAINING PROTEIN 5"/>
    <property type="match status" value="1"/>
</dbReference>
<dbReference type="Gene3D" id="2.120.10.80">
    <property type="entry name" value="Kelch-type beta propeller"/>
    <property type="match status" value="2"/>
</dbReference>
<dbReference type="AlphaFoldDB" id="A0A1R2CEK3"/>
<keyword evidence="1" id="KW-0880">Kelch repeat</keyword>
<dbReference type="InterPro" id="IPR015915">
    <property type="entry name" value="Kelch-typ_b-propeller"/>
</dbReference>
<organism evidence="4 5">
    <name type="scientific">Stentor coeruleus</name>
    <dbReference type="NCBI Taxonomy" id="5963"/>
    <lineage>
        <taxon>Eukaryota</taxon>
        <taxon>Sar</taxon>
        <taxon>Alveolata</taxon>
        <taxon>Ciliophora</taxon>
        <taxon>Postciliodesmatophora</taxon>
        <taxon>Heterotrichea</taxon>
        <taxon>Heterotrichida</taxon>
        <taxon>Stentoridae</taxon>
        <taxon>Stentor</taxon>
    </lineage>
</organism>
<comment type="caution">
    <text evidence="4">The sequence shown here is derived from an EMBL/GenBank/DDBJ whole genome shotgun (WGS) entry which is preliminary data.</text>
</comment>
<dbReference type="SMART" id="SM01411">
    <property type="entry name" value="Ephrin_rec_like"/>
    <property type="match status" value="1"/>
</dbReference>
<evidence type="ECO:0000256" key="2">
    <source>
        <dbReference type="ARBA" id="ARBA00022737"/>
    </source>
</evidence>
<keyword evidence="5" id="KW-1185">Reference proteome</keyword>
<dbReference type="OrthoDB" id="439388at2759"/>
<dbReference type="EMBL" id="MPUH01000178">
    <property type="protein sequence ID" value="OMJ87380.1"/>
    <property type="molecule type" value="Genomic_DNA"/>
</dbReference>
<dbReference type="CDD" id="cd00185">
    <property type="entry name" value="TNFRSF"/>
    <property type="match status" value="1"/>
</dbReference>
<keyword evidence="2" id="KW-0677">Repeat</keyword>
<evidence type="ECO:0000313" key="4">
    <source>
        <dbReference type="EMBL" id="OMJ87380.1"/>
    </source>
</evidence>
<protein>
    <recommendedName>
        <fullName evidence="6">Tyrosine-protein kinase ephrin type A/B receptor-like domain-containing protein</fullName>
    </recommendedName>
</protein>
<evidence type="ECO:0000256" key="1">
    <source>
        <dbReference type="ARBA" id="ARBA00022441"/>
    </source>
</evidence>
<name>A0A1R2CEK3_9CILI</name>
<gene>
    <name evidence="4" type="ORF">SteCoe_10884</name>
</gene>
<dbReference type="Proteomes" id="UP000187209">
    <property type="component" value="Unassembled WGS sequence"/>
</dbReference>
<feature type="transmembrane region" description="Helical" evidence="3">
    <location>
        <begin position="1043"/>
        <end position="1072"/>
    </location>
</feature>
<keyword evidence="3" id="KW-0812">Transmembrane</keyword>
<evidence type="ECO:0000313" key="5">
    <source>
        <dbReference type="Proteomes" id="UP000187209"/>
    </source>
</evidence>
<sequence>MFFVLMSLVSAIEYSKIPATGSPPSKATASSAVYDPLTDRIITFGGFNYQLNSISSDLKTFDLQKHIWGEIKPHSKLVPPGLESTYLYLRNDRKLFVFFGSGTEGISNEIFCFNLNSSIWTVQETTGDTIEGRDHYAFTSFEYEGNSYVAIFGGLTSSGLEKELYLINTKTFEVKKMYNGGEYPGIRTGITIVYRKGCIYMYGYSKDGISHDPMRAGIYEYSLQKSSWSYLTYDFQPSLRILHYSYVYNDEMYIIYGARLDSIITYQEIWKYNFEFKNWTLSMDSLKLFRAEAAAVNVDSKVYFLYGRDLFSIYNTLIEINLGTNPISLKTISSSFDTPLKRTHHCSFVISHYIYIFGGQYKYGVYLNDMWRYNILSNLWEAISPLGEIPSPRSLSACTKSAGNSLAVYGGTNGDDAFDDLYFFQEAYMTWIKAPVKGNSPSPRYSSCISYYNYKYYIYGGHDSEKGYNEMWVYDNVNEKYTLLISQVLKYALIRCSCWIDRGEDSISFNIIGGSTFWYSPNENWIKLNLGYDGKVTASLELMNVKFISLSETNIITTEKHIYVVFGSTWNKVVVDNTTIVDRVTKSISTRQTLIDEIEIYGHSVSHYGNALYAFGGGISKNAIKLPNTATNSFFKITKLQDTDESYIDCSPGTLVPDCTPCPAGTYFYSNECVFCPKGKYSETLAATSIEQCLPCPSGYYADQLGSTLCMQCPSGSKCTIGSSSIDTYIDELIPSSIQPKSYKGPTSVISSVVVNMWYSILYLSIFIVFSTITIYYFWKNMNKFDIFTNNHNHDLGVPIIHKRTNVGGLFSLFFIFSAIVTVIAAIMTYSLDNITEIKALVPSIALDYSISAKKVEMNTTFYIYGGECLYNSSCLPEIIYEIKGLLYESVEQKCYLENNNCIVSLVFNELSIESATSSVLIEMREIASYASYIGVNISSSSSIPSEISSAFIPIDPKSSDYIFRGTTPSIISFKFTPSAFTSESKNWPSLETGFHISSYNDAIIGSLATQKTVNTQIYLRAQISITKSDTGMRTQRILNSSLFVFVGSLLGSIFGLMGSFASIMSFTENFIDNYSNRKEKKINIDMMCENIEKLHDQFGNWRIKQREFKIHPIVDITTTS</sequence>
<dbReference type="PANTHER" id="PTHR46093:SF18">
    <property type="entry name" value="FIBRONECTIN TYPE-III DOMAIN-CONTAINING PROTEIN"/>
    <property type="match status" value="1"/>
</dbReference>
<dbReference type="SUPFAM" id="SSF57184">
    <property type="entry name" value="Growth factor receptor domain"/>
    <property type="match status" value="1"/>
</dbReference>
<dbReference type="SUPFAM" id="SSF117281">
    <property type="entry name" value="Kelch motif"/>
    <property type="match status" value="2"/>
</dbReference>
<dbReference type="Pfam" id="PF24681">
    <property type="entry name" value="Kelch_KLHDC2_KLHL20_DRC7"/>
    <property type="match status" value="2"/>
</dbReference>
<dbReference type="SUPFAM" id="SSF50965">
    <property type="entry name" value="Galactose oxidase, central domain"/>
    <property type="match status" value="1"/>
</dbReference>
<proteinExistence type="predicted"/>
<feature type="transmembrane region" description="Helical" evidence="3">
    <location>
        <begin position="757"/>
        <end position="779"/>
    </location>
</feature>
<dbReference type="InterPro" id="IPR009030">
    <property type="entry name" value="Growth_fac_rcpt_cys_sf"/>
</dbReference>
<feature type="transmembrane region" description="Helical" evidence="3">
    <location>
        <begin position="810"/>
        <end position="832"/>
    </location>
</feature>
<dbReference type="InterPro" id="IPR011043">
    <property type="entry name" value="Gal_Oxase/kelch_b-propeller"/>
</dbReference>
<dbReference type="Gene3D" id="2.10.50.10">
    <property type="entry name" value="Tumor Necrosis Factor Receptor, subunit A, domain 2"/>
    <property type="match status" value="1"/>
</dbReference>
<keyword evidence="3" id="KW-0472">Membrane</keyword>
<reference evidence="4 5" key="1">
    <citation type="submission" date="2016-11" db="EMBL/GenBank/DDBJ databases">
        <title>The macronuclear genome of Stentor coeruleus: a giant cell with tiny introns.</title>
        <authorList>
            <person name="Slabodnick M."/>
            <person name="Ruby J.G."/>
            <person name="Reiff S.B."/>
            <person name="Swart E.C."/>
            <person name="Gosai S."/>
            <person name="Prabakaran S."/>
            <person name="Witkowska E."/>
            <person name="Larue G.E."/>
            <person name="Fisher S."/>
            <person name="Freeman R.M."/>
            <person name="Gunawardena J."/>
            <person name="Chu W."/>
            <person name="Stover N.A."/>
            <person name="Gregory B.D."/>
            <person name="Nowacki M."/>
            <person name="Derisi J."/>
            <person name="Roy S.W."/>
            <person name="Marshall W.F."/>
            <person name="Sood P."/>
        </authorList>
    </citation>
    <scope>NUCLEOTIDE SEQUENCE [LARGE SCALE GENOMIC DNA]</scope>
    <source>
        <strain evidence="4">WM001</strain>
    </source>
</reference>